<comment type="caution">
    <text evidence="1">The sequence shown here is derived from an EMBL/GenBank/DDBJ whole genome shotgun (WGS) entry which is preliminary data.</text>
</comment>
<gene>
    <name evidence="1" type="ORF">MLD38_009109</name>
</gene>
<organism evidence="1 2">
    <name type="scientific">Melastoma candidum</name>
    <dbReference type="NCBI Taxonomy" id="119954"/>
    <lineage>
        <taxon>Eukaryota</taxon>
        <taxon>Viridiplantae</taxon>
        <taxon>Streptophyta</taxon>
        <taxon>Embryophyta</taxon>
        <taxon>Tracheophyta</taxon>
        <taxon>Spermatophyta</taxon>
        <taxon>Magnoliopsida</taxon>
        <taxon>eudicotyledons</taxon>
        <taxon>Gunneridae</taxon>
        <taxon>Pentapetalae</taxon>
        <taxon>rosids</taxon>
        <taxon>malvids</taxon>
        <taxon>Myrtales</taxon>
        <taxon>Melastomataceae</taxon>
        <taxon>Melastomatoideae</taxon>
        <taxon>Melastomateae</taxon>
        <taxon>Melastoma</taxon>
    </lineage>
</organism>
<accession>A0ACB9RWG5</accession>
<name>A0ACB9RWG5_9MYRT</name>
<protein>
    <submittedName>
        <fullName evidence="1">Uncharacterized protein</fullName>
    </submittedName>
</protein>
<proteinExistence type="predicted"/>
<keyword evidence="2" id="KW-1185">Reference proteome</keyword>
<sequence length="295" mass="32477">MIEQTISEILLAGKGISFYHVLEAVPYQGPLPFRLSAVQLGVWLSASDGEYNLGFTHSVVLEFTADEGVVGLPPEVWNNLFRSGFSCNSLSRELKPSSSVSVLETDVEVDIVSPDSASGMVDEHALIPLKLGDSESALHQHEGSSHDVGSKSMILTSMHKGLGSGNFGIGVTVSGAPQNIICQFKFTITKSHRDKKLQHPHLKWKCKNCKRQIPSRTIALHEAYCSRHNIVCQHVSCGIVLSVEDALKHVHCEKCGQALQKVEMEKHMKVFHEPLHCPCGALEKEQMVSVSFWIQ</sequence>
<dbReference type="Proteomes" id="UP001057402">
    <property type="component" value="Chromosome 3"/>
</dbReference>
<evidence type="ECO:0000313" key="2">
    <source>
        <dbReference type="Proteomes" id="UP001057402"/>
    </source>
</evidence>
<dbReference type="EMBL" id="CM042882">
    <property type="protein sequence ID" value="KAI4383245.1"/>
    <property type="molecule type" value="Genomic_DNA"/>
</dbReference>
<evidence type="ECO:0000313" key="1">
    <source>
        <dbReference type="EMBL" id="KAI4383245.1"/>
    </source>
</evidence>
<reference evidence="2" key="1">
    <citation type="journal article" date="2023" name="Front. Plant Sci.">
        <title>Chromosomal-level genome assembly of Melastoma candidum provides insights into trichome evolution.</title>
        <authorList>
            <person name="Zhong Y."/>
            <person name="Wu W."/>
            <person name="Sun C."/>
            <person name="Zou P."/>
            <person name="Liu Y."/>
            <person name="Dai S."/>
            <person name="Zhou R."/>
        </authorList>
    </citation>
    <scope>NUCLEOTIDE SEQUENCE [LARGE SCALE GENOMIC DNA]</scope>
</reference>